<accession>A0A6I4VU76</accession>
<dbReference type="Gene3D" id="1.10.530.10">
    <property type="match status" value="1"/>
</dbReference>
<dbReference type="PANTHER" id="PTHR37423:SF5">
    <property type="entry name" value="SOLUBLE LYTIC MUREIN TRANSGLYCOSYLASE"/>
    <property type="match status" value="1"/>
</dbReference>
<evidence type="ECO:0000313" key="4">
    <source>
        <dbReference type="Proteomes" id="UP000430692"/>
    </source>
</evidence>
<evidence type="ECO:0000256" key="1">
    <source>
        <dbReference type="SAM" id="Phobius"/>
    </source>
</evidence>
<dbReference type="InterPro" id="IPR023346">
    <property type="entry name" value="Lysozyme-like_dom_sf"/>
</dbReference>
<dbReference type="AlphaFoldDB" id="A0A6I4VU76"/>
<keyword evidence="1" id="KW-0812">Transmembrane</keyword>
<dbReference type="SUPFAM" id="SSF53955">
    <property type="entry name" value="Lysozyme-like"/>
    <property type="match status" value="1"/>
</dbReference>
<keyword evidence="1" id="KW-0472">Membrane</keyword>
<comment type="caution">
    <text evidence="3">The sequence shown here is derived from an EMBL/GenBank/DDBJ whole genome shotgun (WGS) entry which is preliminary data.</text>
</comment>
<dbReference type="InterPro" id="IPR008258">
    <property type="entry name" value="Transglycosylase_SLT_dom_1"/>
</dbReference>
<proteinExistence type="predicted"/>
<dbReference type="PANTHER" id="PTHR37423">
    <property type="entry name" value="SOLUBLE LYTIC MUREIN TRANSGLYCOSYLASE-RELATED"/>
    <property type="match status" value="1"/>
</dbReference>
<dbReference type="Proteomes" id="UP000430692">
    <property type="component" value="Unassembled WGS sequence"/>
</dbReference>
<gene>
    <name evidence="3" type="ORF">GSM42_10195</name>
</gene>
<evidence type="ECO:0000313" key="3">
    <source>
        <dbReference type="EMBL" id="MXQ54078.1"/>
    </source>
</evidence>
<evidence type="ECO:0000259" key="2">
    <source>
        <dbReference type="Pfam" id="PF01464"/>
    </source>
</evidence>
<sequence length="203" mass="23376">MESSNLKKWIEPALQALPRKRFIFTGIILIILSLVIAFPLFNRMIYPLEYESNIIKSAKQTGTDPFLIMAIIRVETKFDPEKQSHVGAQGLMQLMPSTVDHVIKNGNFSPSMKQYIKVPAVNIQVGSWYISDLNRQFKGNKVAVIASYNAGPTRVKKWLSDGTWDGTRQNAHKIPYGETRHYVQRVTFFYEKYKSLYKDLVKE</sequence>
<dbReference type="RefSeq" id="WP_160801440.1">
    <property type="nucleotide sequence ID" value="NZ_WUUL01000006.1"/>
</dbReference>
<reference evidence="3 4" key="1">
    <citation type="submission" date="2019-12" db="EMBL/GenBank/DDBJ databases">
        <title>Whole-genome analyses of novel actinobacteria.</title>
        <authorList>
            <person name="Sahin N."/>
            <person name="Saygin H."/>
        </authorList>
    </citation>
    <scope>NUCLEOTIDE SEQUENCE [LARGE SCALE GENOMIC DNA]</scope>
    <source>
        <strain evidence="3 4">KC615</strain>
    </source>
</reference>
<keyword evidence="1" id="KW-1133">Transmembrane helix</keyword>
<dbReference type="CDD" id="cd16896">
    <property type="entry name" value="LT_Slt70-like"/>
    <property type="match status" value="1"/>
</dbReference>
<feature type="transmembrane region" description="Helical" evidence="1">
    <location>
        <begin position="21"/>
        <end position="41"/>
    </location>
</feature>
<protein>
    <submittedName>
        <fullName evidence="3">Transglycosylase SLT domain-containing protein</fullName>
    </submittedName>
</protein>
<dbReference type="Pfam" id="PF01464">
    <property type="entry name" value="SLT"/>
    <property type="match status" value="1"/>
</dbReference>
<organism evidence="3 4">
    <name type="scientific">Shimazuella alba</name>
    <dbReference type="NCBI Taxonomy" id="2690964"/>
    <lineage>
        <taxon>Bacteria</taxon>
        <taxon>Bacillati</taxon>
        <taxon>Bacillota</taxon>
        <taxon>Bacilli</taxon>
        <taxon>Bacillales</taxon>
        <taxon>Thermoactinomycetaceae</taxon>
        <taxon>Shimazuella</taxon>
    </lineage>
</organism>
<feature type="domain" description="Transglycosylase SLT" evidence="2">
    <location>
        <begin position="53"/>
        <end position="162"/>
    </location>
</feature>
<dbReference type="EMBL" id="WUUL01000006">
    <property type="protein sequence ID" value="MXQ54078.1"/>
    <property type="molecule type" value="Genomic_DNA"/>
</dbReference>
<keyword evidence="4" id="KW-1185">Reference proteome</keyword>
<name>A0A6I4VU76_9BACL</name>